<dbReference type="Pfam" id="PF00201">
    <property type="entry name" value="UDPGT"/>
    <property type="match status" value="1"/>
</dbReference>
<proteinExistence type="inferred from homology"/>
<dbReference type="Proteomes" id="UP000501690">
    <property type="component" value="Linkage Group LG10"/>
</dbReference>
<protein>
    <submittedName>
        <fullName evidence="5">UDP-glucosyl transferase 73C</fullName>
    </submittedName>
</protein>
<dbReference type="GO" id="GO:0035251">
    <property type="term" value="F:UDP-glucosyltransferase activity"/>
    <property type="evidence" value="ECO:0007669"/>
    <property type="project" value="TreeGrafter"/>
</dbReference>
<gene>
    <name evidence="5" type="ORF">DEO72_LG10g3292</name>
</gene>
<evidence type="ECO:0000313" key="5">
    <source>
        <dbReference type="EMBL" id="QCE12052.1"/>
    </source>
</evidence>
<evidence type="ECO:0000256" key="4">
    <source>
        <dbReference type="SAM" id="MobiDB-lite"/>
    </source>
</evidence>
<comment type="similarity">
    <text evidence="1">Belongs to the UDP-glycosyltransferase family.</text>
</comment>
<keyword evidence="2" id="KW-0328">Glycosyltransferase</keyword>
<feature type="compositionally biased region" description="Basic and acidic residues" evidence="4">
    <location>
        <begin position="572"/>
        <end position="585"/>
    </location>
</feature>
<dbReference type="Gene3D" id="3.40.50.2000">
    <property type="entry name" value="Glycogen Phosphorylase B"/>
    <property type="match status" value="3"/>
</dbReference>
<evidence type="ECO:0000256" key="2">
    <source>
        <dbReference type="ARBA" id="ARBA00022676"/>
    </source>
</evidence>
<dbReference type="PANTHER" id="PTHR48047">
    <property type="entry name" value="GLYCOSYLTRANSFERASE"/>
    <property type="match status" value="1"/>
</dbReference>
<organism evidence="5 6">
    <name type="scientific">Vigna unguiculata</name>
    <name type="common">Cowpea</name>
    <dbReference type="NCBI Taxonomy" id="3917"/>
    <lineage>
        <taxon>Eukaryota</taxon>
        <taxon>Viridiplantae</taxon>
        <taxon>Streptophyta</taxon>
        <taxon>Embryophyta</taxon>
        <taxon>Tracheophyta</taxon>
        <taxon>Spermatophyta</taxon>
        <taxon>Magnoliopsida</taxon>
        <taxon>eudicotyledons</taxon>
        <taxon>Gunneridae</taxon>
        <taxon>Pentapetalae</taxon>
        <taxon>rosids</taxon>
        <taxon>fabids</taxon>
        <taxon>Fabales</taxon>
        <taxon>Fabaceae</taxon>
        <taxon>Papilionoideae</taxon>
        <taxon>50 kb inversion clade</taxon>
        <taxon>NPAAA clade</taxon>
        <taxon>indigoferoid/millettioid clade</taxon>
        <taxon>Phaseoleae</taxon>
        <taxon>Vigna</taxon>
    </lineage>
</organism>
<evidence type="ECO:0000313" key="6">
    <source>
        <dbReference type="Proteomes" id="UP000501690"/>
    </source>
</evidence>
<keyword evidence="3 5" id="KW-0808">Transferase</keyword>
<dbReference type="CDD" id="cd03784">
    <property type="entry name" value="GT1_Gtf-like"/>
    <property type="match status" value="1"/>
</dbReference>
<dbReference type="AlphaFoldDB" id="A0A4D6NGK8"/>
<keyword evidence="6" id="KW-1185">Reference proteome</keyword>
<sequence length="611" mass="68845">MAKAMDCEAQQQLNVTFLPYPTPGHMNPMIDAARLFARHGVNVTIIATPAHALTFQNAIDTDFTHGCHIRTQLLPFPAAQVGLPEGVENIKDGTSLELLGQISRGISMLKGHSELLFQDLHPDCIVRNGSSWVLIWQPWVKSVSMAFWKVKACAGVAIMVTLTPCLANNLAASIMGFMWSGVGTQLLPFPAAQVGLPEGVENIKDGTSLELLGQISRGISMLKGHIELLFQDLHPDCIVSDMSYPWTVESAAELGIPRIFFYSSSYLSDCGIHSIRRHRPHERLVSDTDKFTIPGFPHRIEMTRLQLSNWERVRKEVSDNFERIFESERRSYGALYNSFHELESEYEQLHKSIVGIKSWSIGPVSPWVNKDDGQKINREHKEELPEEPEWLTWLNTEQNDSVIYVNFGSLTRLHHAQLVELAHGLENCGHSFIWVIRKKDGNENDNSFLQEFEDKMKESNKGFIIWNWAPQLLILNHPAIGGIVSHCGWNSLLESLSAGLPVITWPMFAEQFYNERLVVDVLKIGVPVGAKENKFWAFGGEDKVVGREEITKAVVELMEKEEGREMRKRARKLSDASKKTTEKGGHSYNNLIQLIDEIKSLKISKAVTEAS</sequence>
<dbReference type="EMBL" id="CP039354">
    <property type="protein sequence ID" value="QCE12052.1"/>
    <property type="molecule type" value="Genomic_DNA"/>
</dbReference>
<dbReference type="SUPFAM" id="SSF53756">
    <property type="entry name" value="UDP-Glycosyltransferase/glycogen phosphorylase"/>
    <property type="match status" value="2"/>
</dbReference>
<accession>A0A4D6NGK8</accession>
<evidence type="ECO:0000256" key="3">
    <source>
        <dbReference type="ARBA" id="ARBA00022679"/>
    </source>
</evidence>
<dbReference type="FunFam" id="3.40.50.2000:FF:000202">
    <property type="entry name" value="Glycosyltransferase"/>
    <property type="match status" value="1"/>
</dbReference>
<dbReference type="InterPro" id="IPR002213">
    <property type="entry name" value="UDP_glucos_trans"/>
</dbReference>
<evidence type="ECO:0000256" key="1">
    <source>
        <dbReference type="ARBA" id="ARBA00009995"/>
    </source>
</evidence>
<reference evidence="5 6" key="1">
    <citation type="submission" date="2019-04" db="EMBL/GenBank/DDBJ databases">
        <title>An improved genome assembly and genetic linkage map for asparagus bean, Vigna unguiculata ssp. sesquipedialis.</title>
        <authorList>
            <person name="Xia Q."/>
            <person name="Zhang R."/>
            <person name="Dong Y."/>
        </authorList>
    </citation>
    <scope>NUCLEOTIDE SEQUENCE [LARGE SCALE GENOMIC DNA]</scope>
    <source>
        <tissue evidence="5">Leaf</tissue>
    </source>
</reference>
<name>A0A4D6NGK8_VIGUN</name>
<dbReference type="PANTHER" id="PTHR48047:SF45">
    <property type="entry name" value="SCOPOLETIN GLUCOSYLTRANSFERASE-LIKE"/>
    <property type="match status" value="1"/>
</dbReference>
<feature type="region of interest" description="Disordered" evidence="4">
    <location>
        <begin position="566"/>
        <end position="585"/>
    </location>
</feature>